<sequence length="229" mass="25009">MLCDGLNRGRPHPNSRFAGLNSKLPIQTLHTALATVPIALGTQYPPNASTSHTNVHFDASACKSRLTIREDEKEISSGGEPYMQAPGTIKSILMQCQGKALKNYCEAFGVPIFSEIQTLTGMAFILTGLSSEIALSIYQAAPGNRPLDTRFLRVRFGSTQGSKTGSRRKVPVEMLSSAYGEEVHPRLAFQGYAPTFHATFQADSYPTLYVMEYLPDSWISLFANVGRGT</sequence>
<reference evidence="1 2" key="1">
    <citation type="journal article" date="2019" name="Nat. Ecol. Evol.">
        <title>Megaphylogeny resolves global patterns of mushroom evolution.</title>
        <authorList>
            <person name="Varga T."/>
            <person name="Krizsan K."/>
            <person name="Foldi C."/>
            <person name="Dima B."/>
            <person name="Sanchez-Garcia M."/>
            <person name="Sanchez-Ramirez S."/>
            <person name="Szollosi G.J."/>
            <person name="Szarkandi J.G."/>
            <person name="Papp V."/>
            <person name="Albert L."/>
            <person name="Andreopoulos W."/>
            <person name="Angelini C."/>
            <person name="Antonin V."/>
            <person name="Barry K.W."/>
            <person name="Bougher N.L."/>
            <person name="Buchanan P."/>
            <person name="Buyck B."/>
            <person name="Bense V."/>
            <person name="Catcheside P."/>
            <person name="Chovatia M."/>
            <person name="Cooper J."/>
            <person name="Damon W."/>
            <person name="Desjardin D."/>
            <person name="Finy P."/>
            <person name="Geml J."/>
            <person name="Haridas S."/>
            <person name="Hughes K."/>
            <person name="Justo A."/>
            <person name="Karasinski D."/>
            <person name="Kautmanova I."/>
            <person name="Kiss B."/>
            <person name="Kocsube S."/>
            <person name="Kotiranta H."/>
            <person name="LaButti K.M."/>
            <person name="Lechner B.E."/>
            <person name="Liimatainen K."/>
            <person name="Lipzen A."/>
            <person name="Lukacs Z."/>
            <person name="Mihaltcheva S."/>
            <person name="Morgado L.N."/>
            <person name="Niskanen T."/>
            <person name="Noordeloos M.E."/>
            <person name="Ohm R.A."/>
            <person name="Ortiz-Santana B."/>
            <person name="Ovrebo C."/>
            <person name="Racz N."/>
            <person name="Riley R."/>
            <person name="Savchenko A."/>
            <person name="Shiryaev A."/>
            <person name="Soop K."/>
            <person name="Spirin V."/>
            <person name="Szebenyi C."/>
            <person name="Tomsovsky M."/>
            <person name="Tulloss R.E."/>
            <person name="Uehling J."/>
            <person name="Grigoriev I.V."/>
            <person name="Vagvolgyi C."/>
            <person name="Papp T."/>
            <person name="Martin F.M."/>
            <person name="Miettinen O."/>
            <person name="Hibbett D.S."/>
            <person name="Nagy L.G."/>
        </authorList>
    </citation>
    <scope>NUCLEOTIDE SEQUENCE [LARGE SCALE GENOMIC DNA]</scope>
    <source>
        <strain evidence="1 2">CBS 121175</strain>
    </source>
</reference>
<dbReference type="AlphaFoldDB" id="A0A5C3L314"/>
<gene>
    <name evidence="1" type="ORF">FA15DRAFT_653654</name>
</gene>
<accession>A0A5C3L314</accession>
<protein>
    <submittedName>
        <fullName evidence="1">Uncharacterized protein</fullName>
    </submittedName>
</protein>
<evidence type="ECO:0000313" key="2">
    <source>
        <dbReference type="Proteomes" id="UP000307440"/>
    </source>
</evidence>
<dbReference type="EMBL" id="ML210165">
    <property type="protein sequence ID" value="TFK27384.1"/>
    <property type="molecule type" value="Genomic_DNA"/>
</dbReference>
<organism evidence="1 2">
    <name type="scientific">Coprinopsis marcescibilis</name>
    <name type="common">Agaric fungus</name>
    <name type="synonym">Psathyrella marcescibilis</name>
    <dbReference type="NCBI Taxonomy" id="230819"/>
    <lineage>
        <taxon>Eukaryota</taxon>
        <taxon>Fungi</taxon>
        <taxon>Dikarya</taxon>
        <taxon>Basidiomycota</taxon>
        <taxon>Agaricomycotina</taxon>
        <taxon>Agaricomycetes</taxon>
        <taxon>Agaricomycetidae</taxon>
        <taxon>Agaricales</taxon>
        <taxon>Agaricineae</taxon>
        <taxon>Psathyrellaceae</taxon>
        <taxon>Coprinopsis</taxon>
    </lineage>
</organism>
<evidence type="ECO:0000313" key="1">
    <source>
        <dbReference type="EMBL" id="TFK27384.1"/>
    </source>
</evidence>
<keyword evidence="2" id="KW-1185">Reference proteome</keyword>
<proteinExistence type="predicted"/>
<dbReference type="Proteomes" id="UP000307440">
    <property type="component" value="Unassembled WGS sequence"/>
</dbReference>
<dbReference type="OrthoDB" id="4062651at2759"/>
<name>A0A5C3L314_COPMA</name>